<dbReference type="AlphaFoldDB" id="A0A2P6PSI3"/>
<dbReference type="SUPFAM" id="SSF53335">
    <property type="entry name" value="S-adenosyl-L-methionine-dependent methyltransferases"/>
    <property type="match status" value="1"/>
</dbReference>
<accession>A0A2P6PSI3</accession>
<evidence type="ECO:0000313" key="2">
    <source>
        <dbReference type="EMBL" id="PRQ24874.1"/>
    </source>
</evidence>
<reference evidence="2 3" key="1">
    <citation type="journal article" date="2018" name="Nat. Genet.">
        <title>The Rosa genome provides new insights in the design of modern roses.</title>
        <authorList>
            <person name="Bendahmane M."/>
        </authorList>
    </citation>
    <scope>NUCLEOTIDE SEQUENCE [LARGE SCALE GENOMIC DNA]</scope>
    <source>
        <strain evidence="3">cv. Old Blush</strain>
    </source>
</reference>
<keyword evidence="2" id="KW-0808">Transferase</keyword>
<name>A0A2P6PSI3_ROSCH</name>
<keyword evidence="2" id="KW-0489">Methyltransferase</keyword>
<dbReference type="InterPro" id="IPR029063">
    <property type="entry name" value="SAM-dependent_MTases_sf"/>
</dbReference>
<dbReference type="EMBL" id="PDCK01000044">
    <property type="protein sequence ID" value="PRQ24874.1"/>
    <property type="molecule type" value="Genomic_DNA"/>
</dbReference>
<dbReference type="GO" id="GO:0032259">
    <property type="term" value="P:methylation"/>
    <property type="evidence" value="ECO:0007669"/>
    <property type="project" value="UniProtKB-KW"/>
</dbReference>
<protein>
    <submittedName>
        <fullName evidence="2">Putative S-adenosyl-L-methionine-dependent methyltransferase</fullName>
    </submittedName>
</protein>
<dbReference type="Gramene" id="PRQ24715">
    <property type="protein sequence ID" value="PRQ24715"/>
    <property type="gene ID" value="RchiOBHm_Chr6g0275481"/>
</dbReference>
<dbReference type="EMBL" id="PDCK01000044">
    <property type="protein sequence ID" value="PRQ24715.1"/>
    <property type="molecule type" value="Genomic_DNA"/>
</dbReference>
<comment type="caution">
    <text evidence="2">The sequence shown here is derived from an EMBL/GenBank/DDBJ whole genome shotgun (WGS) entry which is preliminary data.</text>
</comment>
<dbReference type="Proteomes" id="UP000238479">
    <property type="component" value="Chromosome 6"/>
</dbReference>
<gene>
    <name evidence="1" type="ORF">RchiOBHm_Chr6g0275481</name>
    <name evidence="2" type="ORF">RchiOBHm_Chr6g0277271</name>
</gene>
<dbReference type="GO" id="GO:0008168">
    <property type="term" value="F:methyltransferase activity"/>
    <property type="evidence" value="ECO:0007669"/>
    <property type="project" value="UniProtKB-KW"/>
</dbReference>
<proteinExistence type="predicted"/>
<keyword evidence="3" id="KW-1185">Reference proteome</keyword>
<evidence type="ECO:0000313" key="3">
    <source>
        <dbReference type="Proteomes" id="UP000238479"/>
    </source>
</evidence>
<evidence type="ECO:0000313" key="1">
    <source>
        <dbReference type="EMBL" id="PRQ24715.1"/>
    </source>
</evidence>
<dbReference type="Gramene" id="PRQ24874">
    <property type="protein sequence ID" value="PRQ24874"/>
    <property type="gene ID" value="RchiOBHm_Chr6g0277271"/>
</dbReference>
<organism evidence="2 3">
    <name type="scientific">Rosa chinensis</name>
    <name type="common">China rose</name>
    <dbReference type="NCBI Taxonomy" id="74649"/>
    <lineage>
        <taxon>Eukaryota</taxon>
        <taxon>Viridiplantae</taxon>
        <taxon>Streptophyta</taxon>
        <taxon>Embryophyta</taxon>
        <taxon>Tracheophyta</taxon>
        <taxon>Spermatophyta</taxon>
        <taxon>Magnoliopsida</taxon>
        <taxon>eudicotyledons</taxon>
        <taxon>Gunneridae</taxon>
        <taxon>Pentapetalae</taxon>
        <taxon>rosids</taxon>
        <taxon>fabids</taxon>
        <taxon>Rosales</taxon>
        <taxon>Rosaceae</taxon>
        <taxon>Rosoideae</taxon>
        <taxon>Rosoideae incertae sedis</taxon>
        <taxon>Rosa</taxon>
    </lineage>
</organism>
<sequence length="52" mass="5897">MGTSLRHFSTTVFWILWAQTIVVAEISRVLRPGGVFVATTYILDVGFLWRSP</sequence>